<evidence type="ECO:0000313" key="3">
    <source>
        <dbReference type="Proteomes" id="UP001472677"/>
    </source>
</evidence>
<evidence type="ECO:0000313" key="2">
    <source>
        <dbReference type="EMBL" id="KAK8505503.1"/>
    </source>
</evidence>
<feature type="region of interest" description="Disordered" evidence="1">
    <location>
        <begin position="78"/>
        <end position="130"/>
    </location>
</feature>
<gene>
    <name evidence="2" type="ORF">V6N12_075845</name>
</gene>
<comment type="caution">
    <text evidence="2">The sequence shown here is derived from an EMBL/GenBank/DDBJ whole genome shotgun (WGS) entry which is preliminary data.</text>
</comment>
<accession>A0ABR2BEF4</accession>
<name>A0ABR2BEF4_9ROSI</name>
<organism evidence="2 3">
    <name type="scientific">Hibiscus sabdariffa</name>
    <name type="common">roselle</name>
    <dbReference type="NCBI Taxonomy" id="183260"/>
    <lineage>
        <taxon>Eukaryota</taxon>
        <taxon>Viridiplantae</taxon>
        <taxon>Streptophyta</taxon>
        <taxon>Embryophyta</taxon>
        <taxon>Tracheophyta</taxon>
        <taxon>Spermatophyta</taxon>
        <taxon>Magnoliopsida</taxon>
        <taxon>eudicotyledons</taxon>
        <taxon>Gunneridae</taxon>
        <taxon>Pentapetalae</taxon>
        <taxon>rosids</taxon>
        <taxon>malvids</taxon>
        <taxon>Malvales</taxon>
        <taxon>Malvaceae</taxon>
        <taxon>Malvoideae</taxon>
        <taxon>Hibiscus</taxon>
    </lineage>
</organism>
<sequence>MAHVEGKTLFCRQHRKEIPPDIDANPVKDKRLTTELDSWNRTQGVVISDATKKEERRASCGTFMPYFFIYYISLKVGSPESEERSSPMRREERPRHPHATDKQQSKLLAKGVVSPGLSELAHNPPPAIAQ</sequence>
<evidence type="ECO:0000256" key="1">
    <source>
        <dbReference type="SAM" id="MobiDB-lite"/>
    </source>
</evidence>
<keyword evidence="3" id="KW-1185">Reference proteome</keyword>
<dbReference type="EMBL" id="JBBPBM010000126">
    <property type="protein sequence ID" value="KAK8505503.1"/>
    <property type="molecule type" value="Genomic_DNA"/>
</dbReference>
<proteinExistence type="predicted"/>
<dbReference type="Proteomes" id="UP001472677">
    <property type="component" value="Unassembled WGS sequence"/>
</dbReference>
<feature type="compositionally biased region" description="Basic and acidic residues" evidence="1">
    <location>
        <begin position="81"/>
        <end position="104"/>
    </location>
</feature>
<reference evidence="2 3" key="1">
    <citation type="journal article" date="2024" name="G3 (Bethesda)">
        <title>Genome assembly of Hibiscus sabdariffa L. provides insights into metabolisms of medicinal natural products.</title>
        <authorList>
            <person name="Kim T."/>
        </authorList>
    </citation>
    <scope>NUCLEOTIDE SEQUENCE [LARGE SCALE GENOMIC DNA]</scope>
    <source>
        <strain evidence="2">TK-2024</strain>
        <tissue evidence="2">Old leaves</tissue>
    </source>
</reference>
<protein>
    <submittedName>
        <fullName evidence="2">Uncharacterized protein</fullName>
    </submittedName>
</protein>